<evidence type="ECO:0000313" key="1">
    <source>
        <dbReference type="EMBL" id="KAK3691856.1"/>
    </source>
</evidence>
<dbReference type="AlphaFoldDB" id="A0AAE0XER4"/>
<organism evidence="1 2">
    <name type="scientific">Elysia crispata</name>
    <name type="common">lettuce slug</name>
    <dbReference type="NCBI Taxonomy" id="231223"/>
    <lineage>
        <taxon>Eukaryota</taxon>
        <taxon>Metazoa</taxon>
        <taxon>Spiralia</taxon>
        <taxon>Lophotrochozoa</taxon>
        <taxon>Mollusca</taxon>
        <taxon>Gastropoda</taxon>
        <taxon>Heterobranchia</taxon>
        <taxon>Euthyneura</taxon>
        <taxon>Panpulmonata</taxon>
        <taxon>Sacoglossa</taxon>
        <taxon>Placobranchoidea</taxon>
        <taxon>Plakobranchidae</taxon>
        <taxon>Elysia</taxon>
    </lineage>
</organism>
<protein>
    <submittedName>
        <fullName evidence="1">Uncharacterized protein</fullName>
    </submittedName>
</protein>
<accession>A0AAE0XER4</accession>
<reference evidence="1" key="1">
    <citation type="journal article" date="2023" name="G3 (Bethesda)">
        <title>A reference genome for the long-term kleptoplast-retaining sea slug Elysia crispata morphotype clarki.</title>
        <authorList>
            <person name="Eastman K.E."/>
            <person name="Pendleton A.L."/>
            <person name="Shaikh M.A."/>
            <person name="Suttiyut T."/>
            <person name="Ogas R."/>
            <person name="Tomko P."/>
            <person name="Gavelis G."/>
            <person name="Widhalm J.R."/>
            <person name="Wisecaver J.H."/>
        </authorList>
    </citation>
    <scope>NUCLEOTIDE SEQUENCE</scope>
    <source>
        <strain evidence="1">ECLA1</strain>
    </source>
</reference>
<proteinExistence type="predicted"/>
<sequence>MYSGCLRKKRLNFLRYTVDRESPQILLKLALNGSFSGQIPDKMEVISITPNVMLNDATAQMESPAGWMWERQSARPAYRPDLNTGAAHWRSLSLADMWLLSWVSPHHKHHHQSQAQRKVCFQGKGRKLQTAFWLCSANWQMNQQRVSVRESSK</sequence>
<keyword evidence="2" id="KW-1185">Reference proteome</keyword>
<dbReference type="EMBL" id="JAWDGP010008074">
    <property type="protein sequence ID" value="KAK3691856.1"/>
    <property type="molecule type" value="Genomic_DNA"/>
</dbReference>
<evidence type="ECO:0000313" key="2">
    <source>
        <dbReference type="Proteomes" id="UP001283361"/>
    </source>
</evidence>
<comment type="caution">
    <text evidence="1">The sequence shown here is derived from an EMBL/GenBank/DDBJ whole genome shotgun (WGS) entry which is preliminary data.</text>
</comment>
<gene>
    <name evidence="1" type="ORF">RRG08_014238</name>
</gene>
<name>A0AAE0XER4_9GAST</name>
<dbReference type="Proteomes" id="UP001283361">
    <property type="component" value="Unassembled WGS sequence"/>
</dbReference>